<evidence type="ECO:0000259" key="1">
    <source>
        <dbReference type="PROSITE" id="PS51186"/>
    </source>
</evidence>
<keyword evidence="3" id="KW-1185">Reference proteome</keyword>
<gene>
    <name evidence="2" type="ORF">ABW02_19815</name>
</gene>
<dbReference type="GeneID" id="56347380"/>
<dbReference type="EMBL" id="LDPH01000026">
    <property type="protein sequence ID" value="KLV23267.1"/>
    <property type="molecule type" value="Genomic_DNA"/>
</dbReference>
<protein>
    <submittedName>
        <fullName evidence="2">Acetyltransferase</fullName>
    </submittedName>
</protein>
<dbReference type="AlphaFoldDB" id="A0A0J1IBA5"/>
<evidence type="ECO:0000313" key="2">
    <source>
        <dbReference type="EMBL" id="KLV23267.1"/>
    </source>
</evidence>
<name>A0A0J1IBA5_NIACI</name>
<dbReference type="SUPFAM" id="SSF55729">
    <property type="entry name" value="Acyl-CoA N-acyltransferases (Nat)"/>
    <property type="match status" value="1"/>
</dbReference>
<dbReference type="Gene3D" id="3.40.630.30">
    <property type="match status" value="1"/>
</dbReference>
<dbReference type="PROSITE" id="PS51186">
    <property type="entry name" value="GNAT"/>
    <property type="match status" value="1"/>
</dbReference>
<organism evidence="2 3">
    <name type="scientific">Niallia circulans</name>
    <name type="common">Bacillus circulans</name>
    <dbReference type="NCBI Taxonomy" id="1397"/>
    <lineage>
        <taxon>Bacteria</taxon>
        <taxon>Bacillati</taxon>
        <taxon>Bacillota</taxon>
        <taxon>Bacilli</taxon>
        <taxon>Bacillales</taxon>
        <taxon>Bacillaceae</taxon>
        <taxon>Niallia</taxon>
    </lineage>
</organism>
<dbReference type="PANTHER" id="PTHR43792:SF1">
    <property type="entry name" value="N-ACETYLTRANSFERASE DOMAIN-CONTAINING PROTEIN"/>
    <property type="match status" value="1"/>
</dbReference>
<dbReference type="Proteomes" id="UP000036045">
    <property type="component" value="Unassembled WGS sequence"/>
</dbReference>
<dbReference type="InterPro" id="IPR051531">
    <property type="entry name" value="N-acetyltransferase"/>
</dbReference>
<proteinExistence type="predicted"/>
<keyword evidence="2" id="KW-0808">Transferase</keyword>
<dbReference type="OrthoDB" id="9798081at2"/>
<feature type="domain" description="N-acetyltransferase" evidence="1">
    <location>
        <begin position="1"/>
        <end position="158"/>
    </location>
</feature>
<dbReference type="InterPro" id="IPR016181">
    <property type="entry name" value="Acyl_CoA_acyltransferase"/>
</dbReference>
<comment type="caution">
    <text evidence="2">The sequence shown here is derived from an EMBL/GenBank/DDBJ whole genome shotgun (WGS) entry which is preliminary data.</text>
</comment>
<dbReference type="PANTHER" id="PTHR43792">
    <property type="entry name" value="GNAT FAMILY, PUTATIVE (AFU_ORTHOLOGUE AFUA_3G00765)-RELATED-RELATED"/>
    <property type="match status" value="1"/>
</dbReference>
<accession>A0A0J1IBA5</accession>
<dbReference type="InterPro" id="IPR000182">
    <property type="entry name" value="GNAT_dom"/>
</dbReference>
<dbReference type="Pfam" id="PF13302">
    <property type="entry name" value="Acetyltransf_3"/>
    <property type="match status" value="1"/>
</dbReference>
<dbReference type="GO" id="GO:0016747">
    <property type="term" value="F:acyltransferase activity, transferring groups other than amino-acyl groups"/>
    <property type="evidence" value="ECO:0007669"/>
    <property type="project" value="InterPro"/>
</dbReference>
<dbReference type="RefSeq" id="WP_047943978.1">
    <property type="nucleotide sequence ID" value="NZ_CP053989.1"/>
</dbReference>
<sequence length="158" mass="17876">MLYRKFTANDFELYYQLVSNERVMAQITERAIPLEEAKADFEKLLIRNDKNQIFGSYAFFQPASEVFIGLGHVTLTEQELAEAELGYMLLPEHWGKGYGGLVADRLMSLVKHTDIKVIKAIIDPANRASRKILVSRGFTSAWIGEIEGLPGEILKKVL</sequence>
<dbReference type="PATRIC" id="fig|1397.4.peg.2700"/>
<evidence type="ECO:0000313" key="3">
    <source>
        <dbReference type="Proteomes" id="UP000036045"/>
    </source>
</evidence>
<reference evidence="2 3" key="1">
    <citation type="submission" date="2015-05" db="EMBL/GenBank/DDBJ databases">
        <title>Whole genome sequence and identification of bacterial endophytes from Costus igneus.</title>
        <authorList>
            <person name="Lee Y.P."/>
            <person name="Gan H.M."/>
            <person name="Eng W."/>
            <person name="Wheatley M.S."/>
            <person name="Caraballo A."/>
            <person name="Polter S."/>
            <person name="Savka M.A."/>
            <person name="Hudson A.O."/>
        </authorList>
    </citation>
    <scope>NUCLEOTIDE SEQUENCE [LARGE SCALE GENOMIC DNA]</scope>
    <source>
        <strain evidence="2 3">RIT379</strain>
    </source>
</reference>